<dbReference type="RefSeq" id="WP_083896481.1">
    <property type="nucleotide sequence ID" value="NZ_JBIAQY010000006.1"/>
</dbReference>
<feature type="transmembrane region" description="Helical" evidence="2">
    <location>
        <begin position="7"/>
        <end position="26"/>
    </location>
</feature>
<reference evidence="3 4" key="1">
    <citation type="submission" date="2024-10" db="EMBL/GenBank/DDBJ databases">
        <title>The Natural Products Discovery Center: Release of the First 8490 Sequenced Strains for Exploring Actinobacteria Biosynthetic Diversity.</title>
        <authorList>
            <person name="Kalkreuter E."/>
            <person name="Kautsar S.A."/>
            <person name="Yang D."/>
            <person name="Bader C.D."/>
            <person name="Teijaro C.N."/>
            <person name="Fluegel L."/>
            <person name="Davis C.M."/>
            <person name="Simpson J.R."/>
            <person name="Lauterbach L."/>
            <person name="Steele A.D."/>
            <person name="Gui C."/>
            <person name="Meng S."/>
            <person name="Li G."/>
            <person name="Viehrig K."/>
            <person name="Ye F."/>
            <person name="Su P."/>
            <person name="Kiefer A.F."/>
            <person name="Nichols A."/>
            <person name="Cepeda A.J."/>
            <person name="Yan W."/>
            <person name="Fan B."/>
            <person name="Jiang Y."/>
            <person name="Adhikari A."/>
            <person name="Zheng C.-J."/>
            <person name="Schuster L."/>
            <person name="Cowan T.M."/>
            <person name="Smanski M.J."/>
            <person name="Chevrette M.G."/>
            <person name="De Carvalho L.P.S."/>
            <person name="Shen B."/>
        </authorList>
    </citation>
    <scope>NUCLEOTIDE SEQUENCE [LARGE SCALE GENOMIC DNA]</scope>
    <source>
        <strain evidence="3 4">NPDC002593</strain>
    </source>
</reference>
<dbReference type="Pfam" id="PF19700">
    <property type="entry name" value="DUF6198"/>
    <property type="match status" value="1"/>
</dbReference>
<feature type="transmembrane region" description="Helical" evidence="2">
    <location>
        <begin position="160"/>
        <end position="185"/>
    </location>
</feature>
<keyword evidence="2" id="KW-0812">Transmembrane</keyword>
<gene>
    <name evidence="3" type="ORF">ACFYXQ_18860</name>
</gene>
<feature type="transmembrane region" description="Helical" evidence="2">
    <location>
        <begin position="46"/>
        <end position="64"/>
    </location>
</feature>
<keyword evidence="4" id="KW-1185">Reference proteome</keyword>
<feature type="transmembrane region" description="Helical" evidence="2">
    <location>
        <begin position="71"/>
        <end position="92"/>
    </location>
</feature>
<feature type="transmembrane region" description="Helical" evidence="2">
    <location>
        <begin position="98"/>
        <end position="120"/>
    </location>
</feature>
<evidence type="ECO:0000313" key="3">
    <source>
        <dbReference type="EMBL" id="MFF3569838.1"/>
    </source>
</evidence>
<name>A0ABW6S0L7_9NOCA</name>
<evidence type="ECO:0000256" key="1">
    <source>
        <dbReference type="SAM" id="MobiDB-lite"/>
    </source>
</evidence>
<feature type="compositionally biased region" description="Basic and acidic residues" evidence="1">
    <location>
        <begin position="210"/>
        <end position="219"/>
    </location>
</feature>
<dbReference type="Proteomes" id="UP001601992">
    <property type="component" value="Unassembled WGS sequence"/>
</dbReference>
<dbReference type="EMBL" id="JBIAQY010000006">
    <property type="protein sequence ID" value="MFF3569838.1"/>
    <property type="molecule type" value="Genomic_DNA"/>
</dbReference>
<keyword evidence="2" id="KW-1133">Transmembrane helix</keyword>
<feature type="region of interest" description="Disordered" evidence="1">
    <location>
        <begin position="196"/>
        <end position="237"/>
    </location>
</feature>
<dbReference type="InterPro" id="IPR038750">
    <property type="entry name" value="YczE/YyaS-like"/>
</dbReference>
<evidence type="ECO:0000313" key="4">
    <source>
        <dbReference type="Proteomes" id="UP001601992"/>
    </source>
</evidence>
<dbReference type="PANTHER" id="PTHR40078:SF1">
    <property type="entry name" value="INTEGRAL MEMBRANE PROTEIN"/>
    <property type="match status" value="1"/>
</dbReference>
<organism evidence="3 4">
    <name type="scientific">Nocardia jiangxiensis</name>
    <dbReference type="NCBI Taxonomy" id="282685"/>
    <lineage>
        <taxon>Bacteria</taxon>
        <taxon>Bacillati</taxon>
        <taxon>Actinomycetota</taxon>
        <taxon>Actinomycetes</taxon>
        <taxon>Mycobacteriales</taxon>
        <taxon>Nocardiaceae</taxon>
        <taxon>Nocardia</taxon>
    </lineage>
</organism>
<evidence type="ECO:0000256" key="2">
    <source>
        <dbReference type="SAM" id="Phobius"/>
    </source>
</evidence>
<sequence>MLLRRLLALYTGLWMYGFSMAVMIRAGLGLDPWDVFHQGVARHLPISFGTVTALTGVAVLLAWIPLRQRPGLGTLSNVVVIAVSVDNALRWLPHPHLLAVQIAAMIAAVALNAVATVLYIGAGMGPGPRDGLMTGLVARTSWSVWPIRTGIEATVLATGWLLGGSVGVGTVVYAFGIGPLIHLLIPLARRGLPGFPVPQREPTPEPESVVAHRDPRRPSEGGGQVEQLRGAHRCAAE</sequence>
<proteinExistence type="predicted"/>
<accession>A0ABW6S0L7</accession>
<protein>
    <submittedName>
        <fullName evidence="3">YitT family protein</fullName>
    </submittedName>
</protein>
<keyword evidence="2" id="KW-0472">Membrane</keyword>
<dbReference type="PANTHER" id="PTHR40078">
    <property type="entry name" value="INTEGRAL MEMBRANE PROTEIN-RELATED"/>
    <property type="match status" value="1"/>
</dbReference>
<comment type="caution">
    <text evidence="3">The sequence shown here is derived from an EMBL/GenBank/DDBJ whole genome shotgun (WGS) entry which is preliminary data.</text>
</comment>